<evidence type="ECO:0000313" key="4">
    <source>
        <dbReference type="EMBL" id="HDS10014.1"/>
    </source>
</evidence>
<dbReference type="InterPro" id="IPR029063">
    <property type="entry name" value="SAM-dependent_MTases_sf"/>
</dbReference>
<dbReference type="GO" id="GO:0008757">
    <property type="term" value="F:S-adenosylmethionine-dependent methyltransferase activity"/>
    <property type="evidence" value="ECO:0007669"/>
    <property type="project" value="TreeGrafter"/>
</dbReference>
<dbReference type="InterPro" id="IPR004557">
    <property type="entry name" value="PrmC-related"/>
</dbReference>
<dbReference type="SUPFAM" id="SSF53335">
    <property type="entry name" value="S-adenosyl-L-methionine-dependent methyltransferases"/>
    <property type="match status" value="1"/>
</dbReference>
<keyword evidence="1 4" id="KW-0489">Methyltransferase</keyword>
<proteinExistence type="predicted"/>
<comment type="caution">
    <text evidence="4">The sequence shown here is derived from an EMBL/GenBank/DDBJ whole genome shotgun (WGS) entry which is preliminary data.</text>
</comment>
<evidence type="ECO:0000256" key="2">
    <source>
        <dbReference type="ARBA" id="ARBA00022679"/>
    </source>
</evidence>
<gene>
    <name evidence="4" type="ORF">ENO04_00085</name>
</gene>
<dbReference type="AlphaFoldDB" id="A0A7C1E3M0"/>
<sequence length="210" mass="23591">MKACYQKQKIYGLEICVSDNVYQPSDDSFLITNYIFENPHEFSNKNVIDLGSGTGILSLAVLKTGANYVLAIDINPYAVQATKCTLQTNGFESFDVIRCDSISCLREISNFEIVLYNPPYLPIDTSEDECIDWVARAWCGGASGVEAIIKALEMLGNIGRPRKVLLVVSTLSRYMDVINRLEDLGYRVEELSSRKFFFEEIKLIRGVMNG</sequence>
<evidence type="ECO:0000256" key="3">
    <source>
        <dbReference type="ARBA" id="ARBA00022691"/>
    </source>
</evidence>
<organism evidence="4">
    <name type="scientific">Fervidicoccus fontis</name>
    <dbReference type="NCBI Taxonomy" id="683846"/>
    <lineage>
        <taxon>Archaea</taxon>
        <taxon>Thermoproteota</taxon>
        <taxon>Thermoprotei</taxon>
        <taxon>Fervidicoccales</taxon>
        <taxon>Fervidicoccaceae</taxon>
        <taxon>Fervidicoccus</taxon>
    </lineage>
</organism>
<reference evidence="4" key="1">
    <citation type="journal article" date="2020" name="mSystems">
        <title>Genome- and Community-Level Interaction Insights into Carbon Utilization and Element Cycling Functions of Hydrothermarchaeota in Hydrothermal Sediment.</title>
        <authorList>
            <person name="Zhou Z."/>
            <person name="Liu Y."/>
            <person name="Xu W."/>
            <person name="Pan J."/>
            <person name="Luo Z.H."/>
            <person name="Li M."/>
        </authorList>
    </citation>
    <scope>NUCLEOTIDE SEQUENCE [LARGE SCALE GENOMIC DNA]</scope>
    <source>
        <strain evidence="4">SpSt-123</strain>
    </source>
</reference>
<evidence type="ECO:0000256" key="1">
    <source>
        <dbReference type="ARBA" id="ARBA00022603"/>
    </source>
</evidence>
<dbReference type="InterPro" id="IPR052190">
    <property type="entry name" value="Euk-Arch_PrmC-MTase"/>
</dbReference>
<dbReference type="CDD" id="cd02440">
    <property type="entry name" value="AdoMet_MTases"/>
    <property type="match status" value="1"/>
</dbReference>
<dbReference type="Pfam" id="PF06325">
    <property type="entry name" value="PrmA"/>
    <property type="match status" value="1"/>
</dbReference>
<dbReference type="EMBL" id="DSDY01000004">
    <property type="protein sequence ID" value="HDS10014.1"/>
    <property type="molecule type" value="Genomic_DNA"/>
</dbReference>
<dbReference type="GO" id="GO:0008276">
    <property type="term" value="F:protein methyltransferase activity"/>
    <property type="evidence" value="ECO:0007669"/>
    <property type="project" value="TreeGrafter"/>
</dbReference>
<dbReference type="GO" id="GO:0032259">
    <property type="term" value="P:methylation"/>
    <property type="evidence" value="ECO:0007669"/>
    <property type="project" value="UniProtKB-KW"/>
</dbReference>
<protein>
    <submittedName>
        <fullName evidence="4">Methyltransferase domain-containing protein</fullName>
    </submittedName>
</protein>
<dbReference type="GO" id="GO:0035657">
    <property type="term" value="C:eRF1 methyltransferase complex"/>
    <property type="evidence" value="ECO:0007669"/>
    <property type="project" value="TreeGrafter"/>
</dbReference>
<name>A0A7C1E3M0_9CREN</name>
<accession>A0A7C1E3M0</accession>
<dbReference type="PANTHER" id="PTHR45875">
    <property type="entry name" value="METHYLTRANSFERASE N6AMT1"/>
    <property type="match status" value="1"/>
</dbReference>
<dbReference type="PANTHER" id="PTHR45875:SF1">
    <property type="entry name" value="METHYLTRANSFERASE N6AMT1"/>
    <property type="match status" value="1"/>
</dbReference>
<dbReference type="NCBIfam" id="TIGR00537">
    <property type="entry name" value="hemK_rel_arch"/>
    <property type="match status" value="1"/>
</dbReference>
<dbReference type="Gene3D" id="3.40.50.150">
    <property type="entry name" value="Vaccinia Virus protein VP39"/>
    <property type="match status" value="1"/>
</dbReference>
<keyword evidence="2 4" id="KW-0808">Transferase</keyword>
<keyword evidence="3" id="KW-0949">S-adenosyl-L-methionine</keyword>